<organism evidence="1 2">
    <name type="scientific">Vallitalea maricola</name>
    <dbReference type="NCBI Taxonomy" id="3074433"/>
    <lineage>
        <taxon>Bacteria</taxon>
        <taxon>Bacillati</taxon>
        <taxon>Bacillota</taxon>
        <taxon>Clostridia</taxon>
        <taxon>Lachnospirales</taxon>
        <taxon>Vallitaleaceae</taxon>
        <taxon>Vallitalea</taxon>
    </lineage>
</organism>
<accession>A0ACB5UMY1</accession>
<evidence type="ECO:0000313" key="2">
    <source>
        <dbReference type="Proteomes" id="UP001374599"/>
    </source>
</evidence>
<dbReference type="Proteomes" id="UP001374599">
    <property type="component" value="Unassembled WGS sequence"/>
</dbReference>
<reference evidence="1" key="1">
    <citation type="submission" date="2023-09" db="EMBL/GenBank/DDBJ databases">
        <title>Vallitalea sediminicola and Vallitalea maricola sp. nov., anaerobic bacteria isolated from marine sediment.</title>
        <authorList>
            <person name="Hirano S."/>
            <person name="Maeda A."/>
            <person name="Terahara T."/>
            <person name="Mori K."/>
            <person name="Hamada M."/>
            <person name="Matsumoto R."/>
            <person name="Kobayashi T."/>
        </authorList>
    </citation>
    <scope>NUCLEOTIDE SEQUENCE</scope>
    <source>
        <strain evidence="1">AN17-2</strain>
    </source>
</reference>
<comment type="caution">
    <text evidence="1">The sequence shown here is derived from an EMBL/GenBank/DDBJ whole genome shotgun (WGS) entry which is preliminary data.</text>
</comment>
<dbReference type="EMBL" id="BTPU01000055">
    <property type="protein sequence ID" value="GMQ63893.1"/>
    <property type="molecule type" value="Genomic_DNA"/>
</dbReference>
<proteinExistence type="predicted"/>
<sequence length="374" mass="42290">MKETLTNKQIAFILFGATLGFAVISLPRSIAEKGGTSGWIFIVIGTMTMIVFGYVVVYFGHTFPNKTITEYMPILTGKFISNVIIIMIIIYEITSLSFITRLTSETMKLTMLLETPIWALSLILLIVAFYTLTKSLITLGRIAEIFGVIIIIWGLAITLTIFTQGRLINVKPIFEFSDMDLIGGLSVISFSIIGIETLTVIPINKKNKKLFRYIVSILLIISLLYILMCESCISVMGVEGVVHYKETVYATIRRIELPELQFLKRLDGGFIIVWLMGIYCSILYEAYVTTYLISKLVKVKKNKILLITLFLSLIICLTPPTRQITENLLEYVGYLGVFINIVIPSYLLILLLISKYGKNSEKRSLNNETEQNNY</sequence>
<gene>
    <name evidence="1" type="ORF">AN2V17_31290</name>
</gene>
<keyword evidence="2" id="KW-1185">Reference proteome</keyword>
<protein>
    <submittedName>
        <fullName evidence="1">Uncharacterized protein</fullName>
    </submittedName>
</protein>
<evidence type="ECO:0000313" key="1">
    <source>
        <dbReference type="EMBL" id="GMQ63893.1"/>
    </source>
</evidence>
<name>A0ACB5UMY1_9FIRM</name>